<evidence type="ECO:0000256" key="3">
    <source>
        <dbReference type="ARBA" id="ARBA00008343"/>
    </source>
</evidence>
<keyword evidence="10" id="KW-0408">Iron</keyword>
<keyword evidence="8" id="KW-0227">DNA damage</keyword>
<comment type="catalytic activity">
    <reaction evidence="1">
        <text>Hydrolyzes free adenine bases from 7,8-dihydro-8-oxoguanine:adenine mismatched double-stranded DNA, leaving an apurinic site.</text>
        <dbReference type="EC" id="3.2.2.31"/>
    </reaction>
</comment>
<evidence type="ECO:0000256" key="10">
    <source>
        <dbReference type="ARBA" id="ARBA00023004"/>
    </source>
</evidence>
<dbReference type="InterPro" id="IPR044298">
    <property type="entry name" value="MIG/MutY"/>
</dbReference>
<keyword evidence="6" id="KW-0004">4Fe-4S</keyword>
<dbReference type="GO" id="GO:0003697">
    <property type="term" value="F:single-stranded DNA binding"/>
    <property type="evidence" value="ECO:0007669"/>
    <property type="project" value="InterPro"/>
</dbReference>
<dbReference type="InterPro" id="IPR012340">
    <property type="entry name" value="NA-bd_OB-fold"/>
</dbReference>
<dbReference type="GO" id="GO:0034039">
    <property type="term" value="F:8-oxo-7,8-dihydroguanine DNA N-glycosylase activity"/>
    <property type="evidence" value="ECO:0007669"/>
    <property type="project" value="TreeGrafter"/>
</dbReference>
<keyword evidence="11" id="KW-0411">Iron-sulfur</keyword>
<evidence type="ECO:0000256" key="1">
    <source>
        <dbReference type="ARBA" id="ARBA00000843"/>
    </source>
</evidence>
<dbReference type="SUPFAM" id="SSF55811">
    <property type="entry name" value="Nudix"/>
    <property type="match status" value="1"/>
</dbReference>
<dbReference type="EC" id="3.2.2.31" evidence="4"/>
<accession>A0A7R8ZUG7</accession>
<evidence type="ECO:0000256" key="13">
    <source>
        <dbReference type="ARBA" id="ARBA00023204"/>
    </source>
</evidence>
<dbReference type="GO" id="GO:0035485">
    <property type="term" value="F:adenine/guanine mispair binding"/>
    <property type="evidence" value="ECO:0007669"/>
    <property type="project" value="TreeGrafter"/>
</dbReference>
<dbReference type="NCBIfam" id="TIGR00621">
    <property type="entry name" value="ssb"/>
    <property type="match status" value="1"/>
</dbReference>
<dbReference type="InterPro" id="IPR005760">
    <property type="entry name" value="A/G_AdeGlyc_MutY"/>
</dbReference>
<dbReference type="InterPro" id="IPR015797">
    <property type="entry name" value="NUDIX_hydrolase-like_dom_sf"/>
</dbReference>
<evidence type="ECO:0000256" key="2">
    <source>
        <dbReference type="ARBA" id="ARBA00001966"/>
    </source>
</evidence>
<dbReference type="PROSITE" id="PS50935">
    <property type="entry name" value="SSB"/>
    <property type="match status" value="1"/>
</dbReference>
<feature type="region of interest" description="Disordered" evidence="15">
    <location>
        <begin position="376"/>
        <end position="411"/>
    </location>
</feature>
<dbReference type="GO" id="GO:0046872">
    <property type="term" value="F:metal ion binding"/>
    <property type="evidence" value="ECO:0007669"/>
    <property type="project" value="UniProtKB-KW"/>
</dbReference>
<dbReference type="CDD" id="cd04496">
    <property type="entry name" value="SSB_OBF"/>
    <property type="match status" value="1"/>
</dbReference>
<keyword evidence="7" id="KW-0479">Metal-binding</keyword>
<dbReference type="SUPFAM" id="SSF48150">
    <property type="entry name" value="DNA-glycosylase"/>
    <property type="match status" value="1"/>
</dbReference>
<feature type="compositionally biased region" description="Pro residues" evidence="15">
    <location>
        <begin position="387"/>
        <end position="400"/>
    </location>
</feature>
<dbReference type="PANTHER" id="PTHR42944">
    <property type="entry name" value="ADENINE DNA GLYCOSYLASE"/>
    <property type="match status" value="1"/>
</dbReference>
<dbReference type="Pfam" id="PF00436">
    <property type="entry name" value="SSB"/>
    <property type="match status" value="1"/>
</dbReference>
<protein>
    <recommendedName>
        <fullName evidence="5">Adenine DNA glycosylase</fullName>
        <ecNumber evidence="4">3.2.2.31</ecNumber>
    </recommendedName>
</protein>
<dbReference type="SMART" id="SM00478">
    <property type="entry name" value="ENDO3c"/>
    <property type="match status" value="1"/>
</dbReference>
<evidence type="ECO:0000256" key="14">
    <source>
        <dbReference type="ARBA" id="ARBA00023295"/>
    </source>
</evidence>
<evidence type="ECO:0000256" key="12">
    <source>
        <dbReference type="ARBA" id="ARBA00023125"/>
    </source>
</evidence>
<evidence type="ECO:0000256" key="7">
    <source>
        <dbReference type="ARBA" id="ARBA00022723"/>
    </source>
</evidence>
<dbReference type="FunFam" id="1.10.340.30:FF:000002">
    <property type="entry name" value="Adenine DNA glycosylase"/>
    <property type="match status" value="1"/>
</dbReference>
<dbReference type="Pfam" id="PF00730">
    <property type="entry name" value="HhH-GPD"/>
    <property type="match status" value="1"/>
</dbReference>
<dbReference type="HAMAP" id="MF_00984">
    <property type="entry name" value="SSB"/>
    <property type="match status" value="1"/>
</dbReference>
<dbReference type="SUPFAM" id="SSF50249">
    <property type="entry name" value="Nucleic acid-binding proteins"/>
    <property type="match status" value="1"/>
</dbReference>
<dbReference type="InterPro" id="IPR011344">
    <property type="entry name" value="ssDNA-bd"/>
</dbReference>
<gene>
    <name evidence="16" type="ORF">CTOB1V02_LOCUS10123</name>
</gene>
<dbReference type="CDD" id="cd00056">
    <property type="entry name" value="ENDO3c"/>
    <property type="match status" value="1"/>
</dbReference>
<dbReference type="InterPro" id="IPR023170">
    <property type="entry name" value="HhH_base_excis_C"/>
</dbReference>
<proteinExistence type="inferred from homology"/>
<dbReference type="InterPro" id="IPR011257">
    <property type="entry name" value="DNA_glycosylase"/>
</dbReference>
<evidence type="ECO:0000256" key="11">
    <source>
        <dbReference type="ARBA" id="ARBA00023014"/>
    </source>
</evidence>
<dbReference type="InterPro" id="IPR000424">
    <property type="entry name" value="Primosome_PriB/ssb"/>
</dbReference>
<dbReference type="Gene3D" id="1.10.1670.10">
    <property type="entry name" value="Helix-hairpin-Helix base-excision DNA repair enzymes (C-terminal)"/>
    <property type="match status" value="1"/>
</dbReference>
<dbReference type="GO" id="GO:0006260">
    <property type="term" value="P:DNA replication"/>
    <property type="evidence" value="ECO:0007669"/>
    <property type="project" value="InterPro"/>
</dbReference>
<evidence type="ECO:0000256" key="9">
    <source>
        <dbReference type="ARBA" id="ARBA00022801"/>
    </source>
</evidence>
<evidence type="ECO:0000256" key="6">
    <source>
        <dbReference type="ARBA" id="ARBA00022485"/>
    </source>
</evidence>
<dbReference type="EMBL" id="OB664465">
    <property type="protein sequence ID" value="CAD7232286.1"/>
    <property type="molecule type" value="Genomic_DNA"/>
</dbReference>
<dbReference type="Gene3D" id="2.40.50.140">
    <property type="entry name" value="Nucleic acid-binding proteins"/>
    <property type="match status" value="1"/>
</dbReference>
<evidence type="ECO:0000256" key="15">
    <source>
        <dbReference type="SAM" id="MobiDB-lite"/>
    </source>
</evidence>
<dbReference type="GO" id="GO:0006284">
    <property type="term" value="P:base-excision repair"/>
    <property type="evidence" value="ECO:0007669"/>
    <property type="project" value="InterPro"/>
</dbReference>
<evidence type="ECO:0000256" key="5">
    <source>
        <dbReference type="ARBA" id="ARBA00022023"/>
    </source>
</evidence>
<comment type="similarity">
    <text evidence="3">Belongs to the Nth/MutY family.</text>
</comment>
<dbReference type="AlphaFoldDB" id="A0A7R8ZUG7"/>
<keyword evidence="14" id="KW-0326">Glycosidase</keyword>
<evidence type="ECO:0000256" key="8">
    <source>
        <dbReference type="ARBA" id="ARBA00022763"/>
    </source>
</evidence>
<comment type="cofactor">
    <cofactor evidence="2">
        <name>[4Fe-4S] cluster</name>
        <dbReference type="ChEBI" id="CHEBI:49883"/>
    </cofactor>
</comment>
<reference evidence="16" key="1">
    <citation type="submission" date="2020-11" db="EMBL/GenBank/DDBJ databases">
        <authorList>
            <person name="Tran Van P."/>
        </authorList>
    </citation>
    <scope>NUCLEOTIDE SEQUENCE</scope>
</reference>
<name>A0A7R8ZUG7_9CRUS</name>
<keyword evidence="13" id="KW-0234">DNA repair</keyword>
<dbReference type="InterPro" id="IPR003265">
    <property type="entry name" value="HhH-GPD_domain"/>
</dbReference>
<evidence type="ECO:0000256" key="4">
    <source>
        <dbReference type="ARBA" id="ARBA00012045"/>
    </source>
</evidence>
<sequence>MSIEKKLLSWYQKNHRKLPFRETKDPYKIWLSEIIFQQTRIDQGLPYYEKFIRHYPTIFELAKASEQEVLKDWQGLGYYSRARNLHFTAQFVMENLDGEFPNNYLDIKQLKGIGSYTAAAIASISFNEAVAAIDGNALRVLSRYFGVKDDIAKEKNKKKFFELGNEIISKEHPGDFNQAIMELGATVCLPKNQAKCTDCPLNDSCYALAHQKVEELPIKSKTVKVKEETISYVVHAQEDGVWMKKRSSKGIWKNMYDFPEVEETKKLMLIHEQKHLLTHRDDVKLYSFENDRHLARFPIATSESFTNNEGERVEQTDWHNIVVYNRQAQTCEKYLSKGDKVLVEGKIKNRKWEDQNGQMRYSTDIVASRVEFLITKNNPAAGGNQPPVSPEEIPSPPEPTAAPEEADDLPF</sequence>
<dbReference type="GO" id="GO:0000701">
    <property type="term" value="F:purine-specific mismatch base pair DNA N-glycosylase activity"/>
    <property type="evidence" value="ECO:0007669"/>
    <property type="project" value="UniProtKB-EC"/>
</dbReference>
<dbReference type="GO" id="GO:0051539">
    <property type="term" value="F:4 iron, 4 sulfur cluster binding"/>
    <property type="evidence" value="ECO:0007669"/>
    <property type="project" value="UniProtKB-KW"/>
</dbReference>
<dbReference type="Gene3D" id="1.10.340.30">
    <property type="entry name" value="Hypothetical protein, domain 2"/>
    <property type="match status" value="1"/>
</dbReference>
<organism evidence="16">
    <name type="scientific">Cyprideis torosa</name>
    <dbReference type="NCBI Taxonomy" id="163714"/>
    <lineage>
        <taxon>Eukaryota</taxon>
        <taxon>Metazoa</taxon>
        <taxon>Ecdysozoa</taxon>
        <taxon>Arthropoda</taxon>
        <taxon>Crustacea</taxon>
        <taxon>Oligostraca</taxon>
        <taxon>Ostracoda</taxon>
        <taxon>Podocopa</taxon>
        <taxon>Podocopida</taxon>
        <taxon>Cytherocopina</taxon>
        <taxon>Cytheroidea</taxon>
        <taxon>Cytherideidae</taxon>
        <taxon>Cyprideis</taxon>
    </lineage>
</organism>
<dbReference type="OrthoDB" id="10248838at2759"/>
<keyword evidence="12" id="KW-0238">DNA-binding</keyword>
<dbReference type="PANTHER" id="PTHR42944:SF1">
    <property type="entry name" value="ADENINE DNA GLYCOSYLASE"/>
    <property type="match status" value="1"/>
</dbReference>
<dbReference type="GO" id="GO:0006298">
    <property type="term" value="P:mismatch repair"/>
    <property type="evidence" value="ECO:0007669"/>
    <property type="project" value="TreeGrafter"/>
</dbReference>
<keyword evidence="9" id="KW-0378">Hydrolase</keyword>
<dbReference type="NCBIfam" id="TIGR01084">
    <property type="entry name" value="mutY"/>
    <property type="match status" value="1"/>
</dbReference>
<dbReference type="GO" id="GO:0032357">
    <property type="term" value="F:oxidized purine DNA binding"/>
    <property type="evidence" value="ECO:0007669"/>
    <property type="project" value="TreeGrafter"/>
</dbReference>
<evidence type="ECO:0000313" key="16">
    <source>
        <dbReference type="EMBL" id="CAD7232286.1"/>
    </source>
</evidence>